<evidence type="ECO:0000256" key="1">
    <source>
        <dbReference type="ARBA" id="ARBA00022729"/>
    </source>
</evidence>
<dbReference type="PANTHER" id="PTHR31951:SF30">
    <property type="entry name" value="PROLAMIN-LIKE DOMAIN-CONTAINING PROTEIN"/>
    <property type="match status" value="1"/>
</dbReference>
<feature type="signal peptide" evidence="2">
    <location>
        <begin position="1"/>
        <end position="29"/>
    </location>
</feature>
<accession>A0A822XL89</accession>
<keyword evidence="1 2" id="KW-0732">Signal</keyword>
<evidence type="ECO:0000313" key="4">
    <source>
        <dbReference type="EMBL" id="DAD22384.1"/>
    </source>
</evidence>
<comment type="caution">
    <text evidence="4">The sequence shown here is derived from an EMBL/GenBank/DDBJ whole genome shotgun (WGS) entry which is preliminary data.</text>
</comment>
<protein>
    <recommendedName>
        <fullName evidence="3">Prolamin-like domain-containing protein</fullName>
    </recommendedName>
</protein>
<dbReference type="Proteomes" id="UP000607653">
    <property type="component" value="Unassembled WGS sequence"/>
</dbReference>
<dbReference type="Pfam" id="PF05617">
    <property type="entry name" value="Prolamin_like"/>
    <property type="match status" value="1"/>
</dbReference>
<evidence type="ECO:0000256" key="2">
    <source>
        <dbReference type="SAM" id="SignalP"/>
    </source>
</evidence>
<dbReference type="InterPro" id="IPR008502">
    <property type="entry name" value="Prolamin-like"/>
</dbReference>
<dbReference type="PROSITE" id="PS51257">
    <property type="entry name" value="PROKAR_LIPOPROTEIN"/>
    <property type="match status" value="1"/>
</dbReference>
<reference evidence="4 5" key="1">
    <citation type="journal article" date="2020" name="Mol. Biol. Evol.">
        <title>Distinct Expression and Methylation Patterns for Genes with Different Fates following a Single Whole-Genome Duplication in Flowering Plants.</title>
        <authorList>
            <person name="Shi T."/>
            <person name="Rahmani R.S."/>
            <person name="Gugger P.F."/>
            <person name="Wang M."/>
            <person name="Li H."/>
            <person name="Zhang Y."/>
            <person name="Li Z."/>
            <person name="Wang Q."/>
            <person name="Van de Peer Y."/>
            <person name="Marchal K."/>
            <person name="Chen J."/>
        </authorList>
    </citation>
    <scope>NUCLEOTIDE SEQUENCE [LARGE SCALE GENOMIC DNA]</scope>
    <source>
        <tissue evidence="4">Leaf</tissue>
    </source>
</reference>
<gene>
    <name evidence="4" type="ORF">HUJ06_023847</name>
</gene>
<feature type="chain" id="PRO_5032322476" description="Prolamin-like domain-containing protein" evidence="2">
    <location>
        <begin position="30"/>
        <end position="121"/>
    </location>
</feature>
<feature type="domain" description="Prolamin-like" evidence="3">
    <location>
        <begin position="37"/>
        <end position="109"/>
    </location>
</feature>
<dbReference type="AlphaFoldDB" id="A0A822XL89"/>
<name>A0A822XL89_NELNU</name>
<keyword evidence="5" id="KW-1185">Reference proteome</keyword>
<dbReference type="PANTHER" id="PTHR31951">
    <property type="entry name" value="BIFUNCTIONAL INHIBITOR/LIPID-TRANSFER PROTEIN/SEED STORAGE 2S ALBUMIN SUPERFAMILY PROTEIN-RELATED"/>
    <property type="match status" value="1"/>
</dbReference>
<proteinExistence type="predicted"/>
<evidence type="ECO:0000259" key="3">
    <source>
        <dbReference type="Pfam" id="PF05617"/>
    </source>
</evidence>
<sequence>MARFNGFSWVMLVACAAMALLVKPTPGCASGFLGPEECSKKVSRGCGLELYTAMFEGSGVNDQCCQELVQIVGKECHDTMTANLVRDPVYAVNAPHFWRRSAQIWFTCVARLTGRIAPSPY</sequence>
<evidence type="ECO:0000313" key="5">
    <source>
        <dbReference type="Proteomes" id="UP000607653"/>
    </source>
</evidence>
<dbReference type="EMBL" id="DUZY01000001">
    <property type="protein sequence ID" value="DAD22384.1"/>
    <property type="molecule type" value="Genomic_DNA"/>
</dbReference>
<organism evidence="4 5">
    <name type="scientific">Nelumbo nucifera</name>
    <name type="common">Sacred lotus</name>
    <dbReference type="NCBI Taxonomy" id="4432"/>
    <lineage>
        <taxon>Eukaryota</taxon>
        <taxon>Viridiplantae</taxon>
        <taxon>Streptophyta</taxon>
        <taxon>Embryophyta</taxon>
        <taxon>Tracheophyta</taxon>
        <taxon>Spermatophyta</taxon>
        <taxon>Magnoliopsida</taxon>
        <taxon>Proteales</taxon>
        <taxon>Nelumbonaceae</taxon>
        <taxon>Nelumbo</taxon>
    </lineage>
</organism>